<feature type="chain" id="PRO_5019373629" description="Meiotic sister chromatid recombination protein 1" evidence="1">
    <location>
        <begin position="19"/>
        <end position="600"/>
    </location>
</feature>
<keyword evidence="1" id="KW-0732">Signal</keyword>
<organism evidence="2 3">
    <name type="scientific">Panaeolus cyanescens</name>
    <dbReference type="NCBI Taxonomy" id="181874"/>
    <lineage>
        <taxon>Eukaryota</taxon>
        <taxon>Fungi</taxon>
        <taxon>Dikarya</taxon>
        <taxon>Basidiomycota</taxon>
        <taxon>Agaricomycotina</taxon>
        <taxon>Agaricomycetes</taxon>
        <taxon>Agaricomycetidae</taxon>
        <taxon>Agaricales</taxon>
        <taxon>Agaricineae</taxon>
        <taxon>Galeropsidaceae</taxon>
        <taxon>Panaeolus</taxon>
    </lineage>
</organism>
<evidence type="ECO:0000256" key="1">
    <source>
        <dbReference type="SAM" id="SignalP"/>
    </source>
</evidence>
<dbReference type="InParanoid" id="A0A409VW86"/>
<evidence type="ECO:0000313" key="3">
    <source>
        <dbReference type="Proteomes" id="UP000284842"/>
    </source>
</evidence>
<gene>
    <name evidence="2" type="ORF">CVT24_000289</name>
</gene>
<dbReference type="EMBL" id="NHTK01005950">
    <property type="protein sequence ID" value="PPQ70534.1"/>
    <property type="molecule type" value="Genomic_DNA"/>
</dbReference>
<keyword evidence="3" id="KW-1185">Reference proteome</keyword>
<evidence type="ECO:0000313" key="2">
    <source>
        <dbReference type="EMBL" id="PPQ70534.1"/>
    </source>
</evidence>
<dbReference type="AlphaFoldDB" id="A0A409VW86"/>
<feature type="signal peptide" evidence="1">
    <location>
        <begin position="1"/>
        <end position="18"/>
    </location>
</feature>
<reference evidence="2 3" key="1">
    <citation type="journal article" date="2018" name="Evol. Lett.">
        <title>Horizontal gene cluster transfer increased hallucinogenic mushroom diversity.</title>
        <authorList>
            <person name="Reynolds H.T."/>
            <person name="Vijayakumar V."/>
            <person name="Gluck-Thaler E."/>
            <person name="Korotkin H.B."/>
            <person name="Matheny P.B."/>
            <person name="Slot J.C."/>
        </authorList>
    </citation>
    <scope>NUCLEOTIDE SEQUENCE [LARGE SCALE GENOMIC DNA]</scope>
    <source>
        <strain evidence="2 3">2629</strain>
    </source>
</reference>
<comment type="caution">
    <text evidence="2">The sequence shown here is derived from an EMBL/GenBank/DDBJ whole genome shotgun (WGS) entry which is preliminary data.</text>
</comment>
<name>A0A409VW86_9AGAR</name>
<proteinExistence type="predicted"/>
<dbReference type="InterPro" id="IPR018803">
    <property type="entry name" value="Ish1/Msc1-like"/>
</dbReference>
<dbReference type="Pfam" id="PF10281">
    <property type="entry name" value="Ish1"/>
    <property type="match status" value="5"/>
</dbReference>
<dbReference type="STRING" id="181874.A0A409VW86"/>
<sequence length="600" mass="69949">MRLYYLVTLATLSLAVQASWFSGSTSEPEYAGWNTKELRGWLELHNIHIPEHTKSHSELVALVGENWNTASTWTYDQYLSAQQIFNNVQDTAFDTWDESRLRKFLLDHGVVSPKGPKEHLVILAQHKYRQYNNAANTFASEASAAASTAIVDKPAEMTRSVSSFAAQATNEISREFDLTKDYIYSTWSDNQLRSWLEDRGLIKTKAQLQREELLQKVHNAYNSATQPVWNSWSDSNLHGWLVDHNIIKSDYEKNRDKMIKLMKDYYYHTTDTVYSTWSDSELKNWLVEHGYMKSDAQASRDKMLKMVQDNYLNAKDTFWNAWSDNSIREWLIQHGYMRSDAQYKRDKLIKLANEKWHDQQARTAAYLTWPDARLRAYLREHGVDDAKVTGSRPSLLQETRIRWVQTQTRAESLFSKIKELVNSSTHKVEDILLGLRNLLSHGWEDTKDKVTSAEKTVKYRVYDDYESAMAAGEKYYDSVKNRAYDSYEELSKARDEAKWRAYDDYESAKAAGEKYYDAAKGRAYDTYEDMQNAVDDARTEAERNYERAKGKAYDHYDYAKHAGEGYAKDARNAAEDTIAYERERIRQKQEQQKNKVKTEL</sequence>
<protein>
    <recommendedName>
        <fullName evidence="4">Meiotic sister chromatid recombination protein 1</fullName>
    </recommendedName>
</protein>
<evidence type="ECO:0008006" key="4">
    <source>
        <dbReference type="Google" id="ProtNLM"/>
    </source>
</evidence>
<dbReference type="Proteomes" id="UP000284842">
    <property type="component" value="Unassembled WGS sequence"/>
</dbReference>
<accession>A0A409VW86</accession>
<dbReference type="OrthoDB" id="2527403at2759"/>